<protein>
    <recommendedName>
        <fullName evidence="3">Secreted protein</fullName>
    </recommendedName>
</protein>
<name>A0A4R7PWS5_9FLAO</name>
<dbReference type="EMBL" id="SOBW01000008">
    <property type="protein sequence ID" value="TDU39387.1"/>
    <property type="molecule type" value="Genomic_DNA"/>
</dbReference>
<dbReference type="Proteomes" id="UP000294689">
    <property type="component" value="Unassembled WGS sequence"/>
</dbReference>
<gene>
    <name evidence="1" type="ORF">BXY82_1411</name>
</gene>
<sequence length="203" mass="22873">MEKRHILQLITYLGTMKKLLLILLVLPLHLLAQEAPGSVQFWDTLKNHCGKAYEGEIIAGGKEGDGFTDEKLVMHVRSCEDSEIRIPFFVGEDKSRTWVLTKGADHLILLKHDHRKPDGSDDEVTQYGGLSPNTGRADIQFFPADQFTADLLAHAANNVWWITLDATSFTYNLRRIGTDRLFSVKFDLTKEVETSSAPWGSED</sequence>
<accession>A0A4R7PWS5</accession>
<reference evidence="1 2" key="1">
    <citation type="submission" date="2019-03" db="EMBL/GenBank/DDBJ databases">
        <title>Genomic Encyclopedia of Archaeal and Bacterial Type Strains, Phase II (KMG-II): from individual species to whole genera.</title>
        <authorList>
            <person name="Goeker M."/>
        </authorList>
    </citation>
    <scope>NUCLEOTIDE SEQUENCE [LARGE SCALE GENOMIC DNA]</scope>
    <source>
        <strain evidence="1 2">DSM 28135</strain>
    </source>
</reference>
<keyword evidence="2" id="KW-1185">Reference proteome</keyword>
<dbReference type="AlphaFoldDB" id="A0A4R7PWS5"/>
<proteinExistence type="predicted"/>
<evidence type="ECO:0008006" key="3">
    <source>
        <dbReference type="Google" id="ProtNLM"/>
    </source>
</evidence>
<evidence type="ECO:0000313" key="2">
    <source>
        <dbReference type="Proteomes" id="UP000294689"/>
    </source>
</evidence>
<organism evidence="1 2">
    <name type="scientific">Gelidibacter sediminis</name>
    <dbReference type="NCBI Taxonomy" id="1608710"/>
    <lineage>
        <taxon>Bacteria</taxon>
        <taxon>Pseudomonadati</taxon>
        <taxon>Bacteroidota</taxon>
        <taxon>Flavobacteriia</taxon>
        <taxon>Flavobacteriales</taxon>
        <taxon>Flavobacteriaceae</taxon>
        <taxon>Gelidibacter</taxon>
    </lineage>
</organism>
<evidence type="ECO:0000313" key="1">
    <source>
        <dbReference type="EMBL" id="TDU39387.1"/>
    </source>
</evidence>
<comment type="caution">
    <text evidence="1">The sequence shown here is derived from an EMBL/GenBank/DDBJ whole genome shotgun (WGS) entry which is preliminary data.</text>
</comment>